<name>A0A9P7KXH9_9HYPO</name>
<keyword evidence="2" id="KW-1185">Reference proteome</keyword>
<comment type="caution">
    <text evidence="1">The sequence shown here is derived from an EMBL/GenBank/DDBJ whole genome shotgun (WGS) entry which is preliminary data.</text>
</comment>
<protein>
    <submittedName>
        <fullName evidence="1">Uncharacterized protein</fullName>
    </submittedName>
</protein>
<evidence type="ECO:0000313" key="2">
    <source>
        <dbReference type="Proteomes" id="UP000782241"/>
    </source>
</evidence>
<organism evidence="1 2">
    <name type="scientific">Fusarium avenaceum</name>
    <dbReference type="NCBI Taxonomy" id="40199"/>
    <lineage>
        <taxon>Eukaryota</taxon>
        <taxon>Fungi</taxon>
        <taxon>Dikarya</taxon>
        <taxon>Ascomycota</taxon>
        <taxon>Pezizomycotina</taxon>
        <taxon>Sordariomycetes</taxon>
        <taxon>Hypocreomycetidae</taxon>
        <taxon>Hypocreales</taxon>
        <taxon>Nectriaceae</taxon>
        <taxon>Fusarium</taxon>
        <taxon>Fusarium tricinctum species complex</taxon>
    </lineage>
</organism>
<gene>
    <name evidence="1" type="ORF">KAF25_008684</name>
</gene>
<evidence type="ECO:0000313" key="1">
    <source>
        <dbReference type="EMBL" id="KAG5664950.1"/>
    </source>
</evidence>
<proteinExistence type="predicted"/>
<dbReference type="EMBL" id="JAGPUO010000002">
    <property type="protein sequence ID" value="KAG5664950.1"/>
    <property type="molecule type" value="Genomic_DNA"/>
</dbReference>
<dbReference type="AlphaFoldDB" id="A0A9P7KXH9"/>
<sequence>MVDRDLMLFPATLISRMMQLKPTNQKVERTNIYPPTLFWPKNADTDTDKHKLLISQASTSSQPSQNHSQQNLKMVVFRIVRKTIFPGLLGASTAAAYLASQNPVISPLPANDPIWSSRLFRRANPNGNPATNDICIKRIPFSKIRPELLKKENDLSLEFCRGLWSGWGYAIQRRYLDFKYRGPETENQLWDNEQLATSNYDRGTVITDHFEVVEKTSNSITVRCGDSPRNSALRPSDGLFQISATIDKTREEVELKLKSVLFSSEGKVPGPKGPMPGHIEELHQWYARIWAETASWKLLK</sequence>
<reference evidence="1" key="1">
    <citation type="submission" date="2021-04" db="EMBL/GenBank/DDBJ databases">
        <title>Draft genome of Fusarium avenaceum strain F156N33, isolated from an atmospheric sample in Virginia.</title>
        <authorList>
            <person name="Yang S."/>
            <person name="Vinatzer B.A."/>
            <person name="Coleman J."/>
        </authorList>
    </citation>
    <scope>NUCLEOTIDE SEQUENCE</scope>
    <source>
        <strain evidence="1">F156N33</strain>
    </source>
</reference>
<dbReference type="Proteomes" id="UP000782241">
    <property type="component" value="Unassembled WGS sequence"/>
</dbReference>
<accession>A0A9P7KXH9</accession>